<gene>
    <name evidence="1" type="ORF">MUK42_12761</name>
</gene>
<organism evidence="1 2">
    <name type="scientific">Musa troglodytarum</name>
    <name type="common">fe'i banana</name>
    <dbReference type="NCBI Taxonomy" id="320322"/>
    <lineage>
        <taxon>Eukaryota</taxon>
        <taxon>Viridiplantae</taxon>
        <taxon>Streptophyta</taxon>
        <taxon>Embryophyta</taxon>
        <taxon>Tracheophyta</taxon>
        <taxon>Spermatophyta</taxon>
        <taxon>Magnoliopsida</taxon>
        <taxon>Liliopsida</taxon>
        <taxon>Zingiberales</taxon>
        <taxon>Musaceae</taxon>
        <taxon>Musa</taxon>
    </lineage>
</organism>
<proteinExistence type="predicted"/>
<evidence type="ECO:0000313" key="2">
    <source>
        <dbReference type="Proteomes" id="UP001055439"/>
    </source>
</evidence>
<name>A0A9E7HFY3_9LILI</name>
<protein>
    <submittedName>
        <fullName evidence="1">Uncharacterized protein</fullName>
    </submittedName>
</protein>
<dbReference type="Proteomes" id="UP001055439">
    <property type="component" value="Chromosome 8"/>
</dbReference>
<dbReference type="AlphaFoldDB" id="A0A9E7HFY3"/>
<accession>A0A9E7HFY3</accession>
<sequence length="265" mass="28244">MSELMATVHENDGIKLPLAKLQKQRKLSFPHLGKGWRGDEFGVLGRKPCSFGRVDRLNRSSCVLDPSSASMNLFVCYTNKKKVQSSSSPTNTIIETHNESESVHGHLRAVGIASARAAEVDARLLPRTLCVVLSAVAPGSGGQDAAGIGVPGPWGAVLDSGQPDGGGVGEVPIGVAAGAHAGARVGFLMNRGTVDVAATEGCRRRIVQGVEEGRRPVSDGAVVAVHQPPFPALLLLEMYLRKMRWTHMNECCWKHVLLSARSIRS</sequence>
<evidence type="ECO:0000313" key="1">
    <source>
        <dbReference type="EMBL" id="URE29447.1"/>
    </source>
</evidence>
<dbReference type="EMBL" id="CP097510">
    <property type="protein sequence ID" value="URE29447.1"/>
    <property type="molecule type" value="Genomic_DNA"/>
</dbReference>
<reference evidence="1" key="1">
    <citation type="submission" date="2022-05" db="EMBL/GenBank/DDBJ databases">
        <title>The Musa troglodytarum L. genome provides insights into the mechanism of non-climacteric behaviour and enrichment of carotenoids.</title>
        <authorList>
            <person name="Wang J."/>
        </authorList>
    </citation>
    <scope>NUCLEOTIDE SEQUENCE</scope>
    <source>
        <tissue evidence="1">Leaf</tissue>
    </source>
</reference>
<keyword evidence="2" id="KW-1185">Reference proteome</keyword>